<accession>A0A6F8ZFT8</accession>
<evidence type="ECO:0000313" key="4">
    <source>
        <dbReference type="Proteomes" id="UP000503399"/>
    </source>
</evidence>
<feature type="transmembrane region" description="Helical" evidence="2">
    <location>
        <begin position="43"/>
        <end position="65"/>
    </location>
</feature>
<keyword evidence="2" id="KW-1133">Transmembrane helix</keyword>
<proteinExistence type="predicted"/>
<dbReference type="AlphaFoldDB" id="A0A6F8ZFT8"/>
<evidence type="ECO:0000256" key="1">
    <source>
        <dbReference type="SAM" id="Coils"/>
    </source>
</evidence>
<protein>
    <submittedName>
        <fullName evidence="3">Uncharacterized protein</fullName>
    </submittedName>
</protein>
<keyword evidence="2" id="KW-0812">Transmembrane</keyword>
<evidence type="ECO:0000256" key="2">
    <source>
        <dbReference type="SAM" id="Phobius"/>
    </source>
</evidence>
<sequence length="153" mass="16957">MLMQEAERWENPAVAGLAQEWERRLRPRPAVRPRYRWKPWVRGAAWILGLWLGAAVTTGLALAVAQAGFRVDALQASYRSAQRQEQALNARLAGLESSAALAAGARRLGVTLETPRIRYLGTAPAAPAVAQPASPWSQARHFLLELRQAWRGR</sequence>
<gene>
    <name evidence="3" type="ORF">R50_0953</name>
</gene>
<keyword evidence="4" id="KW-1185">Reference proteome</keyword>
<dbReference type="EMBL" id="LR778114">
    <property type="protein sequence ID" value="CAB1128459.1"/>
    <property type="molecule type" value="Genomic_DNA"/>
</dbReference>
<feature type="coiled-coil region" evidence="1">
    <location>
        <begin position="71"/>
        <end position="98"/>
    </location>
</feature>
<dbReference type="Proteomes" id="UP000503399">
    <property type="component" value="Chromosome"/>
</dbReference>
<keyword evidence="2" id="KW-0472">Membrane</keyword>
<dbReference type="KEGG" id="hfv:R50_0953"/>
<keyword evidence="1" id="KW-0175">Coiled coil</keyword>
<organism evidence="3 4">
    <name type="scientific">Candidatus Hydrogenisulfobacillus filiaventi</name>
    <dbReference type="NCBI Taxonomy" id="2707344"/>
    <lineage>
        <taxon>Bacteria</taxon>
        <taxon>Bacillati</taxon>
        <taxon>Bacillota</taxon>
        <taxon>Clostridia</taxon>
        <taxon>Eubacteriales</taxon>
        <taxon>Clostridiales Family XVII. Incertae Sedis</taxon>
        <taxon>Candidatus Hydrogenisulfobacillus</taxon>
    </lineage>
</organism>
<reference evidence="3 4" key="1">
    <citation type="submission" date="2020-02" db="EMBL/GenBank/DDBJ databases">
        <authorList>
            <person name="Hogendoorn C."/>
        </authorList>
    </citation>
    <scope>NUCLEOTIDE SEQUENCE [LARGE SCALE GENOMIC DNA]</scope>
    <source>
        <strain evidence="3">R501</strain>
    </source>
</reference>
<name>A0A6F8ZFT8_9FIRM</name>
<evidence type="ECO:0000313" key="3">
    <source>
        <dbReference type="EMBL" id="CAB1128459.1"/>
    </source>
</evidence>